<name>A0AA43XM15_9CLOT</name>
<keyword evidence="4 6" id="KW-0808">Transferase</keyword>
<dbReference type="Pfam" id="PF00155">
    <property type="entry name" value="Aminotran_1_2"/>
    <property type="match status" value="1"/>
</dbReference>
<dbReference type="InterPro" id="IPR004839">
    <property type="entry name" value="Aminotransferase_I/II_large"/>
</dbReference>
<dbReference type="InterPro" id="IPR015422">
    <property type="entry name" value="PyrdxlP-dep_Trfase_small"/>
</dbReference>
<feature type="domain" description="Aminotransferase class I/classII large" evidence="7">
    <location>
        <begin position="30"/>
        <end position="386"/>
    </location>
</feature>
<organism evidence="8 9">
    <name type="scientific">Isachenkonia alkalipeptolytica</name>
    <dbReference type="NCBI Taxonomy" id="2565777"/>
    <lineage>
        <taxon>Bacteria</taxon>
        <taxon>Bacillati</taxon>
        <taxon>Bacillota</taxon>
        <taxon>Clostridia</taxon>
        <taxon>Eubacteriales</taxon>
        <taxon>Clostridiaceae</taxon>
        <taxon>Isachenkonia</taxon>
    </lineage>
</organism>
<keyword evidence="5" id="KW-0663">Pyridoxal phosphate</keyword>
<evidence type="ECO:0000313" key="9">
    <source>
        <dbReference type="Proteomes" id="UP000449710"/>
    </source>
</evidence>
<evidence type="ECO:0000256" key="5">
    <source>
        <dbReference type="ARBA" id="ARBA00022898"/>
    </source>
</evidence>
<proteinExistence type="inferred from homology"/>
<dbReference type="Gene3D" id="3.40.640.10">
    <property type="entry name" value="Type I PLP-dependent aspartate aminotransferase-like (Major domain)"/>
    <property type="match status" value="1"/>
</dbReference>
<comment type="caution">
    <text evidence="8">The sequence shown here is derived from an EMBL/GenBank/DDBJ whole genome shotgun (WGS) entry which is preliminary data.</text>
</comment>
<sequence length="397" mass="43989">MLSKRIENMNPSVTVELTAKIEALQRKGREILTFNVGEPDFNTPDNICSAAKKAIDQGFTRYTPVPGILELREAICKKLGDDNNLAYTPDEILVSTGAKQSLINGVLALCDPGDEVMVPTPCWVSYLEMIKLAQSTPVSVGTRKEDGFQLDIEQIKQSLSPRTKAIILNTPNNPTGAVYREETLRELGALAVKHDFYIFADEVYEKLVYTGEKHISIASLSPAIKERTITINGLSKAYAMTGWRLGYAAGPEKIIKAMNSLQGHMTSAPNSITQKTAIEALLGSQEPLTAMREKFDQRRQYIVSRLNKMPGITCADAKGAFYVLPEVSSYYESRYKGKVLKHSADLFEFLLEEANIAVVPGAAFEAPDNLRISYSNSLENIKERMERMEKALGLLKP</sequence>
<dbReference type="InterPro" id="IPR050596">
    <property type="entry name" value="AspAT/PAT-like"/>
</dbReference>
<dbReference type="InterPro" id="IPR015421">
    <property type="entry name" value="PyrdxlP-dep_Trfase_major"/>
</dbReference>
<gene>
    <name evidence="8" type="ORF">ISALK_09920</name>
</gene>
<dbReference type="FunFam" id="3.40.640.10:FF:000033">
    <property type="entry name" value="Aspartate aminotransferase"/>
    <property type="match status" value="1"/>
</dbReference>
<dbReference type="GO" id="GO:0008483">
    <property type="term" value="F:transaminase activity"/>
    <property type="evidence" value="ECO:0007669"/>
    <property type="project" value="UniProtKB-KW"/>
</dbReference>
<evidence type="ECO:0000256" key="4">
    <source>
        <dbReference type="ARBA" id="ARBA00022679"/>
    </source>
</evidence>
<dbReference type="InterPro" id="IPR004838">
    <property type="entry name" value="NHTrfase_class1_PyrdxlP-BS"/>
</dbReference>
<dbReference type="CDD" id="cd00609">
    <property type="entry name" value="AAT_like"/>
    <property type="match status" value="1"/>
</dbReference>
<dbReference type="PANTHER" id="PTHR46383:SF1">
    <property type="entry name" value="ASPARTATE AMINOTRANSFERASE"/>
    <property type="match status" value="1"/>
</dbReference>
<comment type="similarity">
    <text evidence="2 6">Belongs to the class-I pyridoxal-phosphate-dependent aminotransferase family.</text>
</comment>
<evidence type="ECO:0000313" key="8">
    <source>
        <dbReference type="EMBL" id="NBG88819.1"/>
    </source>
</evidence>
<dbReference type="Gene3D" id="3.90.1150.10">
    <property type="entry name" value="Aspartate Aminotransferase, domain 1"/>
    <property type="match status" value="1"/>
</dbReference>
<dbReference type="PANTHER" id="PTHR46383">
    <property type="entry name" value="ASPARTATE AMINOTRANSFERASE"/>
    <property type="match status" value="1"/>
</dbReference>
<dbReference type="SUPFAM" id="SSF53383">
    <property type="entry name" value="PLP-dependent transferases"/>
    <property type="match status" value="1"/>
</dbReference>
<dbReference type="PROSITE" id="PS00105">
    <property type="entry name" value="AA_TRANSFER_CLASS_1"/>
    <property type="match status" value="1"/>
</dbReference>
<evidence type="ECO:0000259" key="7">
    <source>
        <dbReference type="Pfam" id="PF00155"/>
    </source>
</evidence>
<dbReference type="GO" id="GO:0030170">
    <property type="term" value="F:pyridoxal phosphate binding"/>
    <property type="evidence" value="ECO:0007669"/>
    <property type="project" value="InterPro"/>
</dbReference>
<evidence type="ECO:0000256" key="6">
    <source>
        <dbReference type="RuleBase" id="RU000481"/>
    </source>
</evidence>
<comment type="cofactor">
    <cofactor evidence="1 6">
        <name>pyridoxal 5'-phosphate</name>
        <dbReference type="ChEBI" id="CHEBI:597326"/>
    </cofactor>
</comment>
<dbReference type="RefSeq" id="WP_160721844.1">
    <property type="nucleotide sequence ID" value="NZ_SUMG01000012.1"/>
</dbReference>
<protein>
    <recommendedName>
        <fullName evidence="6">Aminotransferase</fullName>
        <ecNumber evidence="6">2.6.1.-</ecNumber>
    </recommendedName>
</protein>
<dbReference type="Proteomes" id="UP000449710">
    <property type="component" value="Unassembled WGS sequence"/>
</dbReference>
<dbReference type="AlphaFoldDB" id="A0AA43XM15"/>
<keyword evidence="9" id="KW-1185">Reference proteome</keyword>
<keyword evidence="3 6" id="KW-0032">Aminotransferase</keyword>
<dbReference type="GO" id="GO:0006520">
    <property type="term" value="P:amino acid metabolic process"/>
    <property type="evidence" value="ECO:0007669"/>
    <property type="project" value="InterPro"/>
</dbReference>
<accession>A0AA43XM15</accession>
<evidence type="ECO:0000256" key="1">
    <source>
        <dbReference type="ARBA" id="ARBA00001933"/>
    </source>
</evidence>
<evidence type="ECO:0000256" key="3">
    <source>
        <dbReference type="ARBA" id="ARBA00022576"/>
    </source>
</evidence>
<dbReference type="InterPro" id="IPR015424">
    <property type="entry name" value="PyrdxlP-dep_Trfase"/>
</dbReference>
<reference evidence="8 9" key="1">
    <citation type="submission" date="2019-04" db="EMBL/GenBank/DDBJ databases">
        <title>Isachenkonia alkalipeptolytica gen. nov. sp. nov. a new anaerobic, alkiliphilic organothrophic bacterium capable to reduce synthesized ferrihydrite isolated from a soda lake.</title>
        <authorList>
            <person name="Toshchakov S.V."/>
            <person name="Zavarzina D.G."/>
            <person name="Zhilina T.N."/>
            <person name="Kostrikina N.A."/>
            <person name="Kublanov I.V."/>
        </authorList>
    </citation>
    <scope>NUCLEOTIDE SEQUENCE [LARGE SCALE GENOMIC DNA]</scope>
    <source>
        <strain evidence="8 9">Z-1701</strain>
    </source>
</reference>
<dbReference type="EC" id="2.6.1.-" evidence="6"/>
<evidence type="ECO:0000256" key="2">
    <source>
        <dbReference type="ARBA" id="ARBA00007441"/>
    </source>
</evidence>
<dbReference type="EMBL" id="SUMG01000012">
    <property type="protein sequence ID" value="NBG88819.1"/>
    <property type="molecule type" value="Genomic_DNA"/>
</dbReference>